<dbReference type="Gene3D" id="3.30.200.20">
    <property type="entry name" value="Phosphorylase Kinase, domain 1"/>
    <property type="match status" value="1"/>
</dbReference>
<dbReference type="InterPro" id="IPR055414">
    <property type="entry name" value="LRR_R13L4/SHOC2-like"/>
</dbReference>
<evidence type="ECO:0000256" key="21">
    <source>
        <dbReference type="ARBA" id="ARBA00047899"/>
    </source>
</evidence>
<organism evidence="26 27">
    <name type="scientific">Rubroshorea leprosula</name>
    <dbReference type="NCBI Taxonomy" id="152421"/>
    <lineage>
        <taxon>Eukaryota</taxon>
        <taxon>Viridiplantae</taxon>
        <taxon>Streptophyta</taxon>
        <taxon>Embryophyta</taxon>
        <taxon>Tracheophyta</taxon>
        <taxon>Spermatophyta</taxon>
        <taxon>Magnoliopsida</taxon>
        <taxon>eudicotyledons</taxon>
        <taxon>Gunneridae</taxon>
        <taxon>Pentapetalae</taxon>
        <taxon>rosids</taxon>
        <taxon>malvids</taxon>
        <taxon>Malvales</taxon>
        <taxon>Dipterocarpaceae</taxon>
        <taxon>Rubroshorea</taxon>
    </lineage>
</organism>
<evidence type="ECO:0000256" key="8">
    <source>
        <dbReference type="ARBA" id="ARBA00022553"/>
    </source>
</evidence>
<dbReference type="InterPro" id="IPR003591">
    <property type="entry name" value="Leu-rich_rpt_typical-subtyp"/>
</dbReference>
<evidence type="ECO:0000256" key="3">
    <source>
        <dbReference type="ARBA" id="ARBA00008684"/>
    </source>
</evidence>
<feature type="signal peptide" evidence="24">
    <location>
        <begin position="1"/>
        <end position="22"/>
    </location>
</feature>
<keyword evidence="17 23" id="KW-1133">Transmembrane helix</keyword>
<evidence type="ECO:0000256" key="19">
    <source>
        <dbReference type="ARBA" id="ARBA00023170"/>
    </source>
</evidence>
<keyword evidence="27" id="KW-1185">Reference proteome</keyword>
<dbReference type="PROSITE" id="PS51450">
    <property type="entry name" value="LRR"/>
    <property type="match status" value="1"/>
</dbReference>
<keyword evidence="19" id="KW-0675">Receptor</keyword>
<dbReference type="FunFam" id="1.10.510.10:FF:000358">
    <property type="entry name" value="Putative leucine-rich repeat receptor-like serine/threonine-protein kinase"/>
    <property type="match status" value="1"/>
</dbReference>
<evidence type="ECO:0000256" key="9">
    <source>
        <dbReference type="ARBA" id="ARBA00022614"/>
    </source>
</evidence>
<dbReference type="FunFam" id="3.80.10.10:FF:000275">
    <property type="entry name" value="Leucine-rich repeat receptor-like protein kinase"/>
    <property type="match status" value="1"/>
</dbReference>
<dbReference type="PANTHER" id="PTHR48056">
    <property type="entry name" value="LRR RECEPTOR-LIKE SERINE/THREONINE-PROTEIN KINASE-RELATED"/>
    <property type="match status" value="1"/>
</dbReference>
<comment type="caution">
    <text evidence="26">The sequence shown here is derived from an EMBL/GenBank/DDBJ whole genome shotgun (WGS) entry which is preliminary data.</text>
</comment>
<feature type="domain" description="Protein kinase" evidence="25">
    <location>
        <begin position="738"/>
        <end position="1037"/>
    </location>
</feature>
<dbReference type="InterPro" id="IPR050647">
    <property type="entry name" value="Plant_LRR-RLKs"/>
</dbReference>
<keyword evidence="9" id="KW-0433">Leucine-rich repeat</keyword>
<dbReference type="Pfam" id="PF00069">
    <property type="entry name" value="Pkinase"/>
    <property type="match status" value="1"/>
</dbReference>
<name>A0AAV5JU36_9ROSI</name>
<dbReference type="GO" id="GO:0005524">
    <property type="term" value="F:ATP binding"/>
    <property type="evidence" value="ECO:0007669"/>
    <property type="project" value="UniProtKB-KW"/>
</dbReference>
<dbReference type="EC" id="2.7.11.1" evidence="5"/>
<dbReference type="InterPro" id="IPR000719">
    <property type="entry name" value="Prot_kinase_dom"/>
</dbReference>
<proteinExistence type="inferred from homology"/>
<dbReference type="SMART" id="SM00369">
    <property type="entry name" value="LRR_TYP"/>
    <property type="match status" value="11"/>
</dbReference>
<keyword evidence="15" id="KW-0418">Kinase</keyword>
<dbReference type="Gene3D" id="1.10.510.10">
    <property type="entry name" value="Transferase(Phosphotransferase) domain 1"/>
    <property type="match status" value="1"/>
</dbReference>
<keyword evidence="18 23" id="KW-0472">Membrane</keyword>
<keyword evidence="12 24" id="KW-0732">Signal</keyword>
<comment type="subcellular location">
    <subcellularLocation>
        <location evidence="1">Cell membrane</location>
        <topology evidence="1">Single-pass membrane protein</topology>
    </subcellularLocation>
    <subcellularLocation>
        <location evidence="2">Membrane</location>
        <topology evidence="2">Single-pass type I membrane protein</topology>
    </subcellularLocation>
</comment>
<evidence type="ECO:0000256" key="17">
    <source>
        <dbReference type="ARBA" id="ARBA00022989"/>
    </source>
</evidence>
<dbReference type="Pfam" id="PF13855">
    <property type="entry name" value="LRR_8"/>
    <property type="match status" value="2"/>
</dbReference>
<keyword evidence="8" id="KW-0597">Phosphoprotein</keyword>
<keyword evidence="11 23" id="KW-0812">Transmembrane</keyword>
<dbReference type="SMART" id="SM00220">
    <property type="entry name" value="S_TKc"/>
    <property type="match status" value="1"/>
</dbReference>
<gene>
    <name evidence="26" type="ORF">SLEP1_g28531</name>
</gene>
<keyword evidence="16" id="KW-0067">ATP-binding</keyword>
<dbReference type="InterPro" id="IPR011009">
    <property type="entry name" value="Kinase-like_dom_sf"/>
</dbReference>
<evidence type="ECO:0000256" key="6">
    <source>
        <dbReference type="ARBA" id="ARBA00022475"/>
    </source>
</evidence>
<dbReference type="SUPFAM" id="SSF56112">
    <property type="entry name" value="Protein kinase-like (PK-like)"/>
    <property type="match status" value="1"/>
</dbReference>
<evidence type="ECO:0000256" key="10">
    <source>
        <dbReference type="ARBA" id="ARBA00022679"/>
    </source>
</evidence>
<accession>A0AAV5JU36</accession>
<evidence type="ECO:0000256" key="20">
    <source>
        <dbReference type="ARBA" id="ARBA00023180"/>
    </source>
</evidence>
<evidence type="ECO:0000256" key="13">
    <source>
        <dbReference type="ARBA" id="ARBA00022737"/>
    </source>
</evidence>
<feature type="transmembrane region" description="Helical" evidence="23">
    <location>
        <begin position="670"/>
        <end position="694"/>
    </location>
</feature>
<evidence type="ECO:0000256" key="15">
    <source>
        <dbReference type="ARBA" id="ARBA00022777"/>
    </source>
</evidence>
<evidence type="ECO:0000259" key="25">
    <source>
        <dbReference type="PROSITE" id="PS50011"/>
    </source>
</evidence>
<comment type="catalytic activity">
    <reaction evidence="22">
        <text>L-seryl-[protein] + ATP = O-phospho-L-seryl-[protein] + ADP + H(+)</text>
        <dbReference type="Rhea" id="RHEA:17989"/>
        <dbReference type="Rhea" id="RHEA-COMP:9863"/>
        <dbReference type="Rhea" id="RHEA-COMP:11604"/>
        <dbReference type="ChEBI" id="CHEBI:15378"/>
        <dbReference type="ChEBI" id="CHEBI:29999"/>
        <dbReference type="ChEBI" id="CHEBI:30616"/>
        <dbReference type="ChEBI" id="CHEBI:83421"/>
        <dbReference type="ChEBI" id="CHEBI:456216"/>
        <dbReference type="EC" id="2.7.11.1"/>
    </reaction>
</comment>
<dbReference type="InterPro" id="IPR001611">
    <property type="entry name" value="Leu-rich_rpt"/>
</dbReference>
<evidence type="ECO:0000256" key="1">
    <source>
        <dbReference type="ARBA" id="ARBA00004162"/>
    </source>
</evidence>
<dbReference type="InterPro" id="IPR032675">
    <property type="entry name" value="LRR_dom_sf"/>
</dbReference>
<evidence type="ECO:0000256" key="7">
    <source>
        <dbReference type="ARBA" id="ARBA00022527"/>
    </source>
</evidence>
<keyword evidence="13" id="KW-0677">Repeat</keyword>
<evidence type="ECO:0000256" key="16">
    <source>
        <dbReference type="ARBA" id="ARBA00022840"/>
    </source>
</evidence>
<evidence type="ECO:0000256" key="22">
    <source>
        <dbReference type="ARBA" id="ARBA00048679"/>
    </source>
</evidence>
<comment type="similarity">
    <text evidence="3">Belongs to the protein kinase superfamily. Ser/Thr protein kinase family.</text>
</comment>
<dbReference type="GO" id="GO:0005886">
    <property type="term" value="C:plasma membrane"/>
    <property type="evidence" value="ECO:0007669"/>
    <property type="project" value="UniProtKB-SubCell"/>
</dbReference>
<dbReference type="AlphaFoldDB" id="A0AAV5JU36"/>
<protein>
    <recommendedName>
        <fullName evidence="5">non-specific serine/threonine protein kinase</fullName>
        <ecNumber evidence="5">2.7.11.1</ecNumber>
    </recommendedName>
</protein>
<keyword evidence="7" id="KW-0723">Serine/threonine-protein kinase</keyword>
<dbReference type="PROSITE" id="PS50011">
    <property type="entry name" value="PROTEIN_KINASE_DOM"/>
    <property type="match status" value="1"/>
</dbReference>
<dbReference type="PANTHER" id="PTHR48056:SF73">
    <property type="entry name" value="LRR RECEPTOR-LIKE SERINE_THREONINE-PROTEIN KINASE EFR"/>
    <property type="match status" value="1"/>
</dbReference>
<evidence type="ECO:0000256" key="14">
    <source>
        <dbReference type="ARBA" id="ARBA00022741"/>
    </source>
</evidence>
<comment type="catalytic activity">
    <reaction evidence="21">
        <text>L-threonyl-[protein] + ATP = O-phospho-L-threonyl-[protein] + ADP + H(+)</text>
        <dbReference type="Rhea" id="RHEA:46608"/>
        <dbReference type="Rhea" id="RHEA-COMP:11060"/>
        <dbReference type="Rhea" id="RHEA-COMP:11605"/>
        <dbReference type="ChEBI" id="CHEBI:15378"/>
        <dbReference type="ChEBI" id="CHEBI:30013"/>
        <dbReference type="ChEBI" id="CHEBI:30616"/>
        <dbReference type="ChEBI" id="CHEBI:61977"/>
        <dbReference type="ChEBI" id="CHEBI:456216"/>
        <dbReference type="EC" id="2.7.11.1"/>
    </reaction>
</comment>
<dbReference type="GO" id="GO:0033612">
    <property type="term" value="F:receptor serine/threonine kinase binding"/>
    <property type="evidence" value="ECO:0007669"/>
    <property type="project" value="TreeGrafter"/>
</dbReference>
<dbReference type="SMART" id="SM00365">
    <property type="entry name" value="LRR_SD22"/>
    <property type="match status" value="5"/>
</dbReference>
<evidence type="ECO:0000256" key="4">
    <source>
        <dbReference type="ARBA" id="ARBA00009592"/>
    </source>
</evidence>
<dbReference type="Gene3D" id="3.80.10.10">
    <property type="entry name" value="Ribonuclease Inhibitor"/>
    <property type="match status" value="3"/>
</dbReference>
<dbReference type="InterPro" id="IPR013210">
    <property type="entry name" value="LRR_N_plant-typ"/>
</dbReference>
<keyword evidence="10" id="KW-0808">Transferase</keyword>
<dbReference type="InterPro" id="IPR008271">
    <property type="entry name" value="Ser/Thr_kinase_AS"/>
</dbReference>
<evidence type="ECO:0000313" key="27">
    <source>
        <dbReference type="Proteomes" id="UP001054252"/>
    </source>
</evidence>
<dbReference type="EMBL" id="BPVZ01000049">
    <property type="protein sequence ID" value="GKV18109.1"/>
    <property type="molecule type" value="Genomic_DNA"/>
</dbReference>
<dbReference type="SUPFAM" id="SSF52047">
    <property type="entry name" value="RNI-like"/>
    <property type="match status" value="1"/>
</dbReference>
<dbReference type="Pfam" id="PF00560">
    <property type="entry name" value="LRR_1"/>
    <property type="match status" value="4"/>
</dbReference>
<keyword evidence="20" id="KW-0325">Glycoprotein</keyword>
<feature type="chain" id="PRO_5043585272" description="non-specific serine/threonine protein kinase" evidence="24">
    <location>
        <begin position="23"/>
        <end position="1055"/>
    </location>
</feature>
<evidence type="ECO:0000256" key="12">
    <source>
        <dbReference type="ARBA" id="ARBA00022729"/>
    </source>
</evidence>
<dbReference type="PROSITE" id="PS00108">
    <property type="entry name" value="PROTEIN_KINASE_ST"/>
    <property type="match status" value="1"/>
</dbReference>
<keyword evidence="14" id="KW-0547">Nucleotide-binding</keyword>
<dbReference type="FunFam" id="3.80.10.10:FF:000095">
    <property type="entry name" value="LRR receptor-like serine/threonine-protein kinase GSO1"/>
    <property type="match status" value="1"/>
</dbReference>
<evidence type="ECO:0000256" key="18">
    <source>
        <dbReference type="ARBA" id="ARBA00023136"/>
    </source>
</evidence>
<evidence type="ECO:0000256" key="11">
    <source>
        <dbReference type="ARBA" id="ARBA00022692"/>
    </source>
</evidence>
<sequence>MGFSKFSKFSFLFLISILFVGASQEGTDDPIAKDRASLVSFMAGIVLDPKHALGNWDPKNVHVCDWLGVHCDNDRNQVVQLNLYGKLLRGTLSPSLANLSSLQILNLSMNFFEGRIPEELGSLVQLKKISLSSNLLEGKIPVELGRLQQLVFLDFGSNRLVGEIPRPIFSNLTSLKVLDFSSNFLEGRIPVELGSLLQLRQLSLAWNLLEGEIPTELGHLHKLQYINLQSNRLTREIPAALFCNGSNALQYVDLSNNSLSGEIPLRNECELRELRYLLLWSNRLVGKVPRALSNSTKLRWLDLESNKLTGELPSDVISKMPQLRILYLSCNHFVSHDENTNLEPFFASLVNSSNFKELQLAGNKLGGEIPTIIGDLSTNVTEIHLGDNLIYGSIPPHISNLVNVSFLNLSSNLLNGTIPPELCRMQNLERVYLSDNLLSGDIPAVLGDIPHLGLLDLSKNKLSGIIPDSFANLPQLRRLLLHDNQLSGKIPPSLGKWVNLEILDLSHNRISGTIPSEIVGLRSLKLYLNLSCNLLHGPLPLELSKMDMVLAIDLSLNNLSGTIPSQLGSCIALESLNLSGNLLDGPLPASIGQLPYLKKIDVASNQLTGGIPQTFQASSSLKELNFSFNKFSGNVSSKGAFSLLTINSFLGNEGLCGSIKGMPSCRKKRFLHSVLLPILLLFFVTPVFCIPLVLRSRFRRRLEIFSEGDLEDEEKEIRKELKYPRISYHQLIEATGGFSPSSLIGSGRCGHVYKGTLPDNTRIAVKVLDVKKAGELSGSFRRECQVLRRTRHRNLIRIIKICSRQDFKALVLPLMSNGSLERHLYPSHGLNRGLDLIQLVSICNDVAEGVAYLHHHSLVKVVHCDLKPSNILLDDDMTALVTDFGIAKLVKGIDESISPDDSMSFSSTDGLLCGSVGYIAPEYGLGKRASTQGDVYSFGVLLLEIVTGRRPTDVLFDECASLHEWVKSHYPYRLEPIVEQALTRCCPTGMPACYDQIWRDVILELIELGLICTQYNPATRPTMIDVANEMGGLKQYLSTPSSMLIEEAPPKAAAF</sequence>
<keyword evidence="6" id="KW-1003">Cell membrane</keyword>
<evidence type="ECO:0000313" key="26">
    <source>
        <dbReference type="EMBL" id="GKV18109.1"/>
    </source>
</evidence>
<evidence type="ECO:0000256" key="5">
    <source>
        <dbReference type="ARBA" id="ARBA00012513"/>
    </source>
</evidence>
<dbReference type="SUPFAM" id="SSF52058">
    <property type="entry name" value="L domain-like"/>
    <property type="match status" value="1"/>
</dbReference>
<dbReference type="FunFam" id="3.80.10.10:FF:000041">
    <property type="entry name" value="LRR receptor-like serine/threonine-protein kinase ERECTA"/>
    <property type="match status" value="2"/>
</dbReference>
<comment type="similarity">
    <text evidence="4">Belongs to the RLP family.</text>
</comment>
<reference evidence="26 27" key="1">
    <citation type="journal article" date="2021" name="Commun. Biol.">
        <title>The genome of Shorea leprosula (Dipterocarpaceae) highlights the ecological relevance of drought in aseasonal tropical rainforests.</title>
        <authorList>
            <person name="Ng K.K.S."/>
            <person name="Kobayashi M.J."/>
            <person name="Fawcett J.A."/>
            <person name="Hatakeyama M."/>
            <person name="Paape T."/>
            <person name="Ng C.H."/>
            <person name="Ang C.C."/>
            <person name="Tnah L.H."/>
            <person name="Lee C.T."/>
            <person name="Nishiyama T."/>
            <person name="Sese J."/>
            <person name="O'Brien M.J."/>
            <person name="Copetti D."/>
            <person name="Mohd Noor M.I."/>
            <person name="Ong R.C."/>
            <person name="Putra M."/>
            <person name="Sireger I.Z."/>
            <person name="Indrioko S."/>
            <person name="Kosugi Y."/>
            <person name="Izuno A."/>
            <person name="Isagi Y."/>
            <person name="Lee S.L."/>
            <person name="Shimizu K.K."/>
        </authorList>
    </citation>
    <scope>NUCLEOTIDE SEQUENCE [LARGE SCALE GENOMIC DNA]</scope>
    <source>
        <strain evidence="26">214</strain>
    </source>
</reference>
<evidence type="ECO:0000256" key="2">
    <source>
        <dbReference type="ARBA" id="ARBA00004479"/>
    </source>
</evidence>
<evidence type="ECO:0000256" key="24">
    <source>
        <dbReference type="SAM" id="SignalP"/>
    </source>
</evidence>
<evidence type="ECO:0000256" key="23">
    <source>
        <dbReference type="SAM" id="Phobius"/>
    </source>
</evidence>
<dbReference type="Pfam" id="PF08263">
    <property type="entry name" value="LRRNT_2"/>
    <property type="match status" value="1"/>
</dbReference>
<dbReference type="Proteomes" id="UP001054252">
    <property type="component" value="Unassembled WGS sequence"/>
</dbReference>
<dbReference type="CDD" id="cd14066">
    <property type="entry name" value="STKc_IRAK"/>
    <property type="match status" value="1"/>
</dbReference>
<dbReference type="Pfam" id="PF23598">
    <property type="entry name" value="LRR_14"/>
    <property type="match status" value="1"/>
</dbReference>
<dbReference type="GO" id="GO:0004674">
    <property type="term" value="F:protein serine/threonine kinase activity"/>
    <property type="evidence" value="ECO:0007669"/>
    <property type="project" value="UniProtKB-KW"/>
</dbReference>